<accession>I4D1I1</accession>
<dbReference type="EMBL" id="CP003639">
    <property type="protein sequence ID" value="AFM39655.1"/>
    <property type="molecule type" value="Genomic_DNA"/>
</dbReference>
<sequence>MKDKDNCAKLKPPDGEAFFMPIRKYNLLLKTARRVNRCETVSSSSSISQTKSAAFARGCKTANFCEDSILAKAKVSLFSLYLCHICHPVFIR</sequence>
<organism evidence="1 2">
    <name type="scientific">Desulfosporosinus acidiphilus (strain DSM 22704 / JCM 16185 / SJ4)</name>
    <dbReference type="NCBI Taxonomy" id="646529"/>
    <lineage>
        <taxon>Bacteria</taxon>
        <taxon>Bacillati</taxon>
        <taxon>Bacillota</taxon>
        <taxon>Clostridia</taxon>
        <taxon>Eubacteriales</taxon>
        <taxon>Desulfitobacteriaceae</taxon>
        <taxon>Desulfosporosinus</taxon>
    </lineage>
</organism>
<evidence type="ECO:0000313" key="1">
    <source>
        <dbReference type="EMBL" id="AFM39655.1"/>
    </source>
</evidence>
<dbReference type="Proteomes" id="UP000002892">
    <property type="component" value="Chromosome"/>
</dbReference>
<dbReference type="AlphaFoldDB" id="I4D1I1"/>
<name>I4D1I1_DESAJ</name>
<gene>
    <name evidence="1" type="ordered locus">Desaci_0593</name>
</gene>
<dbReference type="KEGG" id="dai:Desaci_0593"/>
<protein>
    <submittedName>
        <fullName evidence="1">Uncharacterized protein</fullName>
    </submittedName>
</protein>
<proteinExistence type="predicted"/>
<keyword evidence="2" id="KW-1185">Reference proteome</keyword>
<reference evidence="1 2" key="1">
    <citation type="journal article" date="2012" name="J. Bacteriol.">
        <title>Complete genome sequences of Desulfosporosinus orientis DSM765T, Desulfosporosinus youngiae DSM17734T, Desulfosporosinus meridiei DSM13257T, and Desulfosporosinus acidiphilus DSM22704T.</title>
        <authorList>
            <person name="Pester M."/>
            <person name="Brambilla E."/>
            <person name="Alazard D."/>
            <person name="Rattei T."/>
            <person name="Weinmaier T."/>
            <person name="Han J."/>
            <person name="Lucas S."/>
            <person name="Lapidus A."/>
            <person name="Cheng J.F."/>
            <person name="Goodwin L."/>
            <person name="Pitluck S."/>
            <person name="Peters L."/>
            <person name="Ovchinnikova G."/>
            <person name="Teshima H."/>
            <person name="Detter J.C."/>
            <person name="Han C.S."/>
            <person name="Tapia R."/>
            <person name="Land M.L."/>
            <person name="Hauser L."/>
            <person name="Kyrpides N.C."/>
            <person name="Ivanova N.N."/>
            <person name="Pagani I."/>
            <person name="Huntmann M."/>
            <person name="Wei C.L."/>
            <person name="Davenport K.W."/>
            <person name="Daligault H."/>
            <person name="Chain P.S."/>
            <person name="Chen A."/>
            <person name="Mavromatis K."/>
            <person name="Markowitz V."/>
            <person name="Szeto E."/>
            <person name="Mikhailova N."/>
            <person name="Pati A."/>
            <person name="Wagner M."/>
            <person name="Woyke T."/>
            <person name="Ollivier B."/>
            <person name="Klenk H.P."/>
            <person name="Spring S."/>
            <person name="Loy A."/>
        </authorList>
    </citation>
    <scope>NUCLEOTIDE SEQUENCE [LARGE SCALE GENOMIC DNA]</scope>
    <source>
        <strain evidence="2">DSM 22704 / JCM 16185 / SJ4</strain>
    </source>
</reference>
<evidence type="ECO:0000313" key="2">
    <source>
        <dbReference type="Proteomes" id="UP000002892"/>
    </source>
</evidence>
<dbReference type="HOGENOM" id="CLU_2408417_0_0_9"/>